<proteinExistence type="predicted"/>
<keyword evidence="1" id="KW-0812">Transmembrane</keyword>
<feature type="transmembrane region" description="Helical" evidence="1">
    <location>
        <begin position="82"/>
        <end position="105"/>
    </location>
</feature>
<organism evidence="2 3">
    <name type="scientific">Nocardia asteroides NBRC 15531</name>
    <dbReference type="NCBI Taxonomy" id="1110697"/>
    <lineage>
        <taxon>Bacteria</taxon>
        <taxon>Bacillati</taxon>
        <taxon>Actinomycetota</taxon>
        <taxon>Actinomycetes</taxon>
        <taxon>Mycobacteriales</taxon>
        <taxon>Nocardiaceae</taxon>
        <taxon>Nocardia</taxon>
    </lineage>
</organism>
<accession>U5EAX6</accession>
<dbReference type="AlphaFoldDB" id="U5EAX6"/>
<protein>
    <submittedName>
        <fullName evidence="2">Uncharacterized protein</fullName>
    </submittedName>
</protein>
<reference evidence="2 3" key="1">
    <citation type="journal article" date="2014" name="BMC Genomics">
        <title>Genome based analysis of type-I polyketide synthase and nonribosomal peptide synthetase gene clusters in seven strains of five representative Nocardia species.</title>
        <authorList>
            <person name="Komaki H."/>
            <person name="Ichikawa N."/>
            <person name="Hosoyama A."/>
            <person name="Takahashi-Nakaguchi A."/>
            <person name="Matsuzawa T."/>
            <person name="Suzuki K."/>
            <person name="Fujita N."/>
            <person name="Gonoi T."/>
        </authorList>
    </citation>
    <scope>NUCLEOTIDE SEQUENCE [LARGE SCALE GENOMIC DNA]</scope>
    <source>
        <strain evidence="2 3">NBRC 15531</strain>
    </source>
</reference>
<evidence type="ECO:0000313" key="2">
    <source>
        <dbReference type="EMBL" id="GAD87247.1"/>
    </source>
</evidence>
<evidence type="ECO:0000256" key="1">
    <source>
        <dbReference type="SAM" id="Phobius"/>
    </source>
</evidence>
<comment type="caution">
    <text evidence="2">The sequence shown here is derived from an EMBL/GenBank/DDBJ whole genome shotgun (WGS) entry which is preliminary data.</text>
</comment>
<gene>
    <name evidence="2" type="ORF">NCAST_34_03770</name>
</gene>
<dbReference type="EMBL" id="BAFO02000034">
    <property type="protein sequence ID" value="GAD87247.1"/>
    <property type="molecule type" value="Genomic_DNA"/>
</dbReference>
<sequence length="216" mass="22677">MTDGLVVIRPNNAVTPTVWGAPHAPAPLPHGGRWPAPEPTRPLGPLDSWWLLGATTLATLGALGTAVWVATHVHPDPILHTAGLFVHLAGLTLGFGGVLIADYLTALWLLGRSTLAEAMTGVNRMHLPIWLGLAILVVSGCVLEPNLSSPLTQVKMAATAILTVNGLQTTILGRRLSNHSVAPLSAPLLLWGAASGAISQICWWPAVAIGFWNAQH</sequence>
<name>U5EAX6_NOCAS</name>
<keyword evidence="3" id="KW-1185">Reference proteome</keyword>
<feature type="transmembrane region" description="Helical" evidence="1">
    <location>
        <begin position="49"/>
        <end position="70"/>
    </location>
</feature>
<keyword evidence="1" id="KW-0472">Membrane</keyword>
<feature type="transmembrane region" description="Helical" evidence="1">
    <location>
        <begin position="125"/>
        <end position="144"/>
    </location>
</feature>
<dbReference type="STRING" id="1824.SAMN05444423_104323"/>
<keyword evidence="1" id="KW-1133">Transmembrane helix</keyword>
<dbReference type="Proteomes" id="UP000017048">
    <property type="component" value="Unassembled WGS sequence"/>
</dbReference>
<dbReference type="eggNOG" id="COG2963">
    <property type="taxonomic scope" value="Bacteria"/>
</dbReference>
<evidence type="ECO:0000313" key="3">
    <source>
        <dbReference type="Proteomes" id="UP000017048"/>
    </source>
</evidence>